<accession>A0ABU1CIK2</accession>
<dbReference type="RefSeq" id="WP_309263904.1">
    <property type="nucleotide sequence ID" value="NZ_JARUHG010000008.1"/>
</dbReference>
<sequence>MQRSPALASRYRVCSVVAALVGGVALSGPVPSLSSGRSLSEFGIEGMGVVSTRASEIRGSVSPDGQHIVWGSTDREGGAGGWDLWQARLKDGRWQDARALPINSAGNDFDPLFSADGRWLYFFSNRPGGVGGDDLYRAAVQPDGRFGAPENLGRGVNTRGDEWAPTPARDGTRLLFASDGHGGAGGHDLFVARWNGTAFVDAKPVPGINTKADEFDAAWLGDGRTLVYARSQDPATKPVRLFVSHCDGARYVDAGPLALSFNTDDATTLGPAIDWNKPGELLVSGTAKSPRAGKLDLYRMKAPAVAGKDGCAL</sequence>
<evidence type="ECO:0000313" key="1">
    <source>
        <dbReference type="EMBL" id="MDR0184782.1"/>
    </source>
</evidence>
<dbReference type="EMBL" id="JARUHG010000008">
    <property type="protein sequence ID" value="MDR0184782.1"/>
    <property type="molecule type" value="Genomic_DNA"/>
</dbReference>
<reference evidence="1 2" key="1">
    <citation type="submission" date="2023-04" db="EMBL/GenBank/DDBJ databases">
        <title>Lysobacter sp. strain UC isolated from soil sample.</title>
        <authorList>
            <person name="Choksket S."/>
            <person name="Harshvardhan F."/>
            <person name="Rana R."/>
            <person name="Patil P.B."/>
            <person name="Korpole S."/>
        </authorList>
    </citation>
    <scope>NUCLEOTIDE SEQUENCE [LARGE SCALE GENOMIC DNA]</scope>
    <source>
        <strain evidence="1 2">UC</strain>
    </source>
</reference>
<comment type="caution">
    <text evidence="1">The sequence shown here is derived from an EMBL/GenBank/DDBJ whole genome shotgun (WGS) entry which is preliminary data.</text>
</comment>
<dbReference type="InterPro" id="IPR011659">
    <property type="entry name" value="WD40"/>
</dbReference>
<proteinExistence type="predicted"/>
<gene>
    <name evidence="1" type="ORF">P8609_17640</name>
</gene>
<dbReference type="Proteomes" id="UP001233535">
    <property type="component" value="Unassembled WGS sequence"/>
</dbReference>
<organism evidence="1 2">
    <name type="scientific">Lysobacter arvi</name>
    <dbReference type="NCBI Taxonomy" id="3038776"/>
    <lineage>
        <taxon>Bacteria</taxon>
        <taxon>Pseudomonadati</taxon>
        <taxon>Pseudomonadota</taxon>
        <taxon>Gammaproteobacteria</taxon>
        <taxon>Lysobacterales</taxon>
        <taxon>Lysobacteraceae</taxon>
        <taxon>Lysobacter</taxon>
    </lineage>
</organism>
<name>A0ABU1CIK2_9GAMM</name>
<keyword evidence="2" id="KW-1185">Reference proteome</keyword>
<dbReference type="SUPFAM" id="SSF82171">
    <property type="entry name" value="DPP6 N-terminal domain-like"/>
    <property type="match status" value="1"/>
</dbReference>
<protein>
    <submittedName>
        <fullName evidence="1">TolB-like protein</fullName>
    </submittedName>
</protein>
<evidence type="ECO:0000313" key="2">
    <source>
        <dbReference type="Proteomes" id="UP001233535"/>
    </source>
</evidence>
<dbReference type="Pfam" id="PF07676">
    <property type="entry name" value="PD40"/>
    <property type="match status" value="4"/>
</dbReference>
<dbReference type="Gene3D" id="2.120.10.30">
    <property type="entry name" value="TolB, C-terminal domain"/>
    <property type="match status" value="2"/>
</dbReference>
<dbReference type="InterPro" id="IPR011042">
    <property type="entry name" value="6-blade_b-propeller_TolB-like"/>
</dbReference>